<evidence type="ECO:0000256" key="7">
    <source>
        <dbReference type="ARBA" id="ARBA00022741"/>
    </source>
</evidence>
<evidence type="ECO:0000259" key="17">
    <source>
        <dbReference type="PROSITE" id="PS50125"/>
    </source>
</evidence>
<keyword evidence="19" id="KW-1185">Reference proteome</keyword>
<evidence type="ECO:0000256" key="5">
    <source>
        <dbReference type="ARBA" id="ARBA00022692"/>
    </source>
</evidence>
<name>A0A8B6EK11_MYTGA</name>
<dbReference type="InterPro" id="IPR001054">
    <property type="entry name" value="A/G_cyclase"/>
</dbReference>
<feature type="transmembrane region" description="Helical" evidence="16">
    <location>
        <begin position="824"/>
        <end position="843"/>
    </location>
</feature>
<organism evidence="18 19">
    <name type="scientific">Mytilus galloprovincialis</name>
    <name type="common">Mediterranean mussel</name>
    <dbReference type="NCBI Taxonomy" id="29158"/>
    <lineage>
        <taxon>Eukaryota</taxon>
        <taxon>Metazoa</taxon>
        <taxon>Spiralia</taxon>
        <taxon>Lophotrochozoa</taxon>
        <taxon>Mollusca</taxon>
        <taxon>Bivalvia</taxon>
        <taxon>Autobranchia</taxon>
        <taxon>Pteriomorphia</taxon>
        <taxon>Mytilida</taxon>
        <taxon>Mytiloidea</taxon>
        <taxon>Mytilidae</taxon>
        <taxon>Mytilinae</taxon>
        <taxon>Mytilus</taxon>
    </lineage>
</organism>
<keyword evidence="5 16" id="KW-0812">Transmembrane</keyword>
<evidence type="ECO:0000256" key="12">
    <source>
        <dbReference type="ARBA" id="ARBA00023136"/>
    </source>
</evidence>
<dbReference type="GO" id="GO:0004016">
    <property type="term" value="F:adenylate cyclase activity"/>
    <property type="evidence" value="ECO:0007669"/>
    <property type="project" value="UniProtKB-EC"/>
</dbReference>
<evidence type="ECO:0000256" key="15">
    <source>
        <dbReference type="SAM" id="MobiDB-lite"/>
    </source>
</evidence>
<evidence type="ECO:0000256" key="10">
    <source>
        <dbReference type="ARBA" id="ARBA00022989"/>
    </source>
</evidence>
<evidence type="ECO:0000256" key="8">
    <source>
        <dbReference type="ARBA" id="ARBA00022840"/>
    </source>
</evidence>
<evidence type="ECO:0000256" key="6">
    <source>
        <dbReference type="ARBA" id="ARBA00022723"/>
    </source>
</evidence>
<evidence type="ECO:0000256" key="4">
    <source>
        <dbReference type="ARBA" id="ARBA00012201"/>
    </source>
</evidence>
<dbReference type="CDD" id="cd07302">
    <property type="entry name" value="CHD"/>
    <property type="match status" value="2"/>
</dbReference>
<dbReference type="Pfam" id="PF16214">
    <property type="entry name" value="AC_N"/>
    <property type="match status" value="1"/>
</dbReference>
<keyword evidence="13 14" id="KW-0456">Lyase</keyword>
<keyword evidence="12 16" id="KW-0472">Membrane</keyword>
<dbReference type="GO" id="GO:0046872">
    <property type="term" value="F:metal ion binding"/>
    <property type="evidence" value="ECO:0007669"/>
    <property type="project" value="UniProtKB-KW"/>
</dbReference>
<feature type="transmembrane region" description="Helical" evidence="16">
    <location>
        <begin position="979"/>
        <end position="996"/>
    </location>
</feature>
<dbReference type="PROSITE" id="PS00452">
    <property type="entry name" value="GUANYLATE_CYCLASE_1"/>
    <property type="match status" value="2"/>
</dbReference>
<dbReference type="GO" id="GO:0005524">
    <property type="term" value="F:ATP binding"/>
    <property type="evidence" value="ECO:0007669"/>
    <property type="project" value="UniProtKB-KW"/>
</dbReference>
<feature type="domain" description="Guanylate cyclase" evidence="17">
    <location>
        <begin position="525"/>
        <end position="652"/>
    </location>
</feature>
<evidence type="ECO:0000256" key="2">
    <source>
        <dbReference type="ARBA" id="ARBA00001946"/>
    </source>
</evidence>
<feature type="transmembrane region" description="Helical" evidence="16">
    <location>
        <begin position="403"/>
        <end position="421"/>
    </location>
</feature>
<dbReference type="SMART" id="SM00044">
    <property type="entry name" value="CYCc"/>
    <property type="match status" value="2"/>
</dbReference>
<dbReference type="PROSITE" id="PS50125">
    <property type="entry name" value="GUANYLATE_CYCLASE_2"/>
    <property type="match status" value="2"/>
</dbReference>
<comment type="catalytic activity">
    <reaction evidence="1">
        <text>ATP = 3',5'-cyclic AMP + diphosphate</text>
        <dbReference type="Rhea" id="RHEA:15389"/>
        <dbReference type="ChEBI" id="CHEBI:30616"/>
        <dbReference type="ChEBI" id="CHEBI:33019"/>
        <dbReference type="ChEBI" id="CHEBI:58165"/>
        <dbReference type="EC" id="4.6.1.1"/>
    </reaction>
</comment>
<sequence length="1270" mass="144293">MTSPTVECSDITFYISGPEEDVSHTNNSGNNQKSEAEFVKCNEKRLDYIDSNPSFLRYIDSNAECHSIENYSESENEMISNRLNEKREKINENELDTNLENRNSVKDIREANSYHQIKTNGETGGKYIDCQCDGQTLSPCTAIHSCSRVHFKDSPNKSLEDINSNRENEFMLTNSSSKKKVSLTLPNGLVNGVYNGSMTDLENGKQFGNGKHSGFQKSDEFSITNIQRLSRNSRYRKRSQRDVIPPETQEKTTWWKEFSVTHIKATFHNLQIEKLYQCYCVQLKHSLTIALVTLAMAMLLGTLIYHIVVKDKENLPKEVFLTIVITLSSGFILFSVILIFILKRKYYSKYPTVISLLIWILLLVVASIYYNIVQKKKVTDNIAVMFYIIIVCYIMLPLSKRLSLFLGIVTVLLEMIASALLHSTGSNFLVEELMSNFVILLCANMMGMYHKYLTDLTHRRTFLEARNSIQSMKKLEREKKQQEELLNSCIPGDIVEEMKEDITQKMVSPTDSFYDLYVQQHSDVSILYADIVNFTPLAAECTASELVKMLNELFGRFDQLAKKNHCMRIKILGDCYYCVSGLPTPNENHADNCVNMGLKMIDAIREVRDATGVDVDMRIGVHSGMVLSGVLGLSKWQYDVWSDDVTTANQMESGGVPGKVHVTKTTLDKLHNKDKYEIEPGNGQSRSSYLTEHQIETYLITTKTKKFDESRRIRSRFESSLRASLRVTKYLEQSWNVDKPFANLRVSSMATKLLGLTTLLTDFIELYSHSSGLLIPLICSVRGSTSLQLVNSWRKTKEFDTVLLRFYDELEEDYLQRPDPSFKISVICAFCIFVGILVVQAIISDRGTAYFSSLSIGIVVFAITTVICFLRESLNSKCVSRAHFSPRVRIVLAFLCISVICTAVLVSMTVCDQQIPSNVNNTDNSSKKSVITDNGTDQLNTTQTDSHTDCNRPVYFVLCSLLGLASSSVFLQMNYIVKLVYMCLAMIAFNVTFYVHPEFKQSNDSSMLTEAVAGSVYLAVLFITLVFLDRQVEYTNRLDFVWSEQCMNEKKELQETSALNEKLLQNILPKHVADYFLKALKHMMSCTVNIILKFVSLLNEIITEFDQLLSLRDFASVEKIKTIASTYMAVTGLKTPKAVRVLRRINSKPFTEYRSNIIIMTNFALKMMTCLEEINKHCFNDFRLRVGLNHGAVTAGVIGARKPQYDIWGDTVNVASRMDSCGQMCKIQVPEKTAEVLIEEGFDCQYKGITQVKGKQPMTTYFVLYKSEPL</sequence>
<keyword evidence="8" id="KW-0067">ATP-binding</keyword>
<dbReference type="InterPro" id="IPR032628">
    <property type="entry name" value="AC_N"/>
</dbReference>
<dbReference type="InterPro" id="IPR029787">
    <property type="entry name" value="Nucleotide_cyclase"/>
</dbReference>
<keyword evidence="9" id="KW-0460">Magnesium</keyword>
<dbReference type="OrthoDB" id="2107370at2759"/>
<feature type="compositionally biased region" description="Polar residues" evidence="15">
    <location>
        <begin position="920"/>
        <end position="945"/>
    </location>
</feature>
<evidence type="ECO:0000313" key="19">
    <source>
        <dbReference type="Proteomes" id="UP000596742"/>
    </source>
</evidence>
<evidence type="ECO:0000256" key="11">
    <source>
        <dbReference type="ARBA" id="ARBA00022998"/>
    </source>
</evidence>
<comment type="similarity">
    <text evidence="14">Belongs to the adenylyl cyclase class-4/guanylyl cyclase family.</text>
</comment>
<dbReference type="EC" id="4.6.1.1" evidence="4"/>
<feature type="transmembrane region" description="Helical" evidence="16">
    <location>
        <begin position="287"/>
        <end position="308"/>
    </location>
</feature>
<dbReference type="GO" id="GO:0006171">
    <property type="term" value="P:cAMP biosynthetic process"/>
    <property type="evidence" value="ECO:0007669"/>
    <property type="project" value="UniProtKB-KW"/>
</dbReference>
<keyword evidence="6" id="KW-0479">Metal-binding</keyword>
<dbReference type="PANTHER" id="PTHR45627:SF12">
    <property type="entry name" value="ADENYLATE CYCLASE TYPE 2"/>
    <property type="match status" value="1"/>
</dbReference>
<comment type="subcellular location">
    <subcellularLocation>
        <location evidence="3">Membrane</location>
        <topology evidence="3">Multi-pass membrane protein</topology>
    </subcellularLocation>
</comment>
<feature type="transmembrane region" description="Helical" evidence="16">
    <location>
        <begin position="433"/>
        <end position="450"/>
    </location>
</feature>
<feature type="transmembrane region" description="Helical" evidence="16">
    <location>
        <begin position="353"/>
        <end position="372"/>
    </location>
</feature>
<feature type="region of interest" description="Disordered" evidence="15">
    <location>
        <begin position="920"/>
        <end position="946"/>
    </location>
</feature>
<dbReference type="PANTHER" id="PTHR45627">
    <property type="entry name" value="ADENYLATE CYCLASE TYPE 1"/>
    <property type="match status" value="1"/>
</dbReference>
<evidence type="ECO:0000256" key="3">
    <source>
        <dbReference type="ARBA" id="ARBA00004141"/>
    </source>
</evidence>
<dbReference type="Proteomes" id="UP000596742">
    <property type="component" value="Unassembled WGS sequence"/>
</dbReference>
<dbReference type="SUPFAM" id="SSF55073">
    <property type="entry name" value="Nucleotide cyclase"/>
    <property type="match status" value="2"/>
</dbReference>
<feature type="transmembrane region" description="Helical" evidence="16">
    <location>
        <begin position="890"/>
        <end position="910"/>
    </location>
</feature>
<dbReference type="GO" id="GO:0005886">
    <property type="term" value="C:plasma membrane"/>
    <property type="evidence" value="ECO:0007669"/>
    <property type="project" value="TreeGrafter"/>
</dbReference>
<comment type="cofactor">
    <cofactor evidence="2">
        <name>Mg(2+)</name>
        <dbReference type="ChEBI" id="CHEBI:18420"/>
    </cofactor>
</comment>
<dbReference type="GO" id="GO:0035556">
    <property type="term" value="P:intracellular signal transduction"/>
    <property type="evidence" value="ECO:0007669"/>
    <property type="project" value="InterPro"/>
</dbReference>
<dbReference type="Gene3D" id="3.30.70.1230">
    <property type="entry name" value="Nucleotide cyclase"/>
    <property type="match status" value="2"/>
</dbReference>
<evidence type="ECO:0000256" key="14">
    <source>
        <dbReference type="RuleBase" id="RU000405"/>
    </source>
</evidence>
<evidence type="ECO:0000256" key="16">
    <source>
        <dbReference type="SAM" id="Phobius"/>
    </source>
</evidence>
<feature type="transmembrane region" description="Helical" evidence="16">
    <location>
        <begin position="378"/>
        <end position="396"/>
    </location>
</feature>
<feature type="transmembrane region" description="Helical" evidence="16">
    <location>
        <begin position="954"/>
        <end position="972"/>
    </location>
</feature>
<keyword evidence="10 16" id="KW-1133">Transmembrane helix</keyword>
<dbReference type="FunFam" id="3.30.70.1230:FF:000008">
    <property type="entry name" value="Adenylate cyclase type 9"/>
    <property type="match status" value="1"/>
</dbReference>
<evidence type="ECO:0000256" key="13">
    <source>
        <dbReference type="ARBA" id="ARBA00023239"/>
    </source>
</evidence>
<comment type="caution">
    <text evidence="18">The sequence shown here is derived from an EMBL/GenBank/DDBJ whole genome shotgun (WGS) entry which is preliminary data.</text>
</comment>
<feature type="transmembrane region" description="Helical" evidence="16">
    <location>
        <begin position="1008"/>
        <end position="1028"/>
    </location>
</feature>
<dbReference type="InterPro" id="IPR018297">
    <property type="entry name" value="A/G_cyclase_CS"/>
</dbReference>
<proteinExistence type="inferred from homology"/>
<dbReference type="Pfam" id="PF00211">
    <property type="entry name" value="Guanylate_cyc"/>
    <property type="match status" value="2"/>
</dbReference>
<gene>
    <name evidence="18" type="ORF">MGAL_10B078125</name>
</gene>
<dbReference type="GO" id="GO:0007189">
    <property type="term" value="P:adenylate cyclase-activating G protein-coupled receptor signaling pathway"/>
    <property type="evidence" value="ECO:0007669"/>
    <property type="project" value="TreeGrafter"/>
</dbReference>
<evidence type="ECO:0000256" key="9">
    <source>
        <dbReference type="ARBA" id="ARBA00022842"/>
    </source>
</evidence>
<keyword evidence="11" id="KW-0115">cAMP biosynthesis</keyword>
<keyword evidence="7" id="KW-0547">Nucleotide-binding</keyword>
<dbReference type="FunFam" id="3.30.70.1230:FF:000024">
    <property type="entry name" value="ACXA, isoform A"/>
    <property type="match status" value="1"/>
</dbReference>
<evidence type="ECO:0000256" key="1">
    <source>
        <dbReference type="ARBA" id="ARBA00001593"/>
    </source>
</evidence>
<feature type="domain" description="Guanylate cyclase" evidence="17">
    <location>
        <begin position="1066"/>
        <end position="1219"/>
    </location>
</feature>
<feature type="transmembrane region" description="Helical" evidence="16">
    <location>
        <begin position="320"/>
        <end position="341"/>
    </location>
</feature>
<accession>A0A8B6EK11</accession>
<protein>
    <recommendedName>
        <fullName evidence="4">adenylate cyclase</fullName>
        <ecNumber evidence="4">4.6.1.1</ecNumber>
    </recommendedName>
</protein>
<reference evidence="18" key="1">
    <citation type="submission" date="2018-11" db="EMBL/GenBank/DDBJ databases">
        <authorList>
            <person name="Alioto T."/>
            <person name="Alioto T."/>
        </authorList>
    </citation>
    <scope>NUCLEOTIDE SEQUENCE</scope>
</reference>
<feature type="transmembrane region" description="Helical" evidence="16">
    <location>
        <begin position="849"/>
        <end position="870"/>
    </location>
</feature>
<evidence type="ECO:0000313" key="18">
    <source>
        <dbReference type="EMBL" id="VDI35192.1"/>
    </source>
</evidence>
<dbReference type="AlphaFoldDB" id="A0A8B6EK11"/>
<dbReference type="EMBL" id="UYJE01005223">
    <property type="protein sequence ID" value="VDI35192.1"/>
    <property type="molecule type" value="Genomic_DNA"/>
</dbReference>